<dbReference type="Pfam" id="PF03061">
    <property type="entry name" value="4HBT"/>
    <property type="match status" value="1"/>
</dbReference>
<gene>
    <name evidence="3" type="ORF">QIE55_30975</name>
</gene>
<feature type="domain" description="Thioesterase" evidence="2">
    <location>
        <begin position="196"/>
        <end position="266"/>
    </location>
</feature>
<dbReference type="RefSeq" id="WP_308370666.1">
    <property type="nucleotide sequence ID" value="NZ_CP124545.1"/>
</dbReference>
<accession>A0AAX3ZY00</accession>
<name>A0AAX3ZY00_RHOER</name>
<dbReference type="GO" id="GO:0016289">
    <property type="term" value="F:acyl-CoA hydrolase activity"/>
    <property type="evidence" value="ECO:0007669"/>
    <property type="project" value="UniProtKB-ARBA"/>
</dbReference>
<reference evidence="3" key="1">
    <citation type="submission" date="2023-08" db="EMBL/GenBank/DDBJ databases">
        <title>Isolation and Characterization of Rhodococcus erythropolis MGMM8.</title>
        <authorList>
            <person name="Diabankana R.G.C."/>
            <person name="Afordoanyi D.M."/>
            <person name="Validov S.Z."/>
        </authorList>
    </citation>
    <scope>NUCLEOTIDE SEQUENCE</scope>
    <source>
        <strain evidence="3">MGMM8</strain>
    </source>
</reference>
<evidence type="ECO:0000256" key="1">
    <source>
        <dbReference type="ARBA" id="ARBA00022801"/>
    </source>
</evidence>
<dbReference type="CDD" id="cd03443">
    <property type="entry name" value="PaaI_thioesterase"/>
    <property type="match status" value="1"/>
</dbReference>
<dbReference type="Gene3D" id="3.10.129.10">
    <property type="entry name" value="Hotdog Thioesterase"/>
    <property type="match status" value="2"/>
</dbReference>
<evidence type="ECO:0000313" key="4">
    <source>
        <dbReference type="Proteomes" id="UP001230933"/>
    </source>
</evidence>
<proteinExistence type="predicted"/>
<dbReference type="AlphaFoldDB" id="A0AAX3ZY00"/>
<dbReference type="InterPro" id="IPR006683">
    <property type="entry name" value="Thioestr_dom"/>
</dbReference>
<dbReference type="Proteomes" id="UP001230933">
    <property type="component" value="Chromosome"/>
</dbReference>
<dbReference type="SUPFAM" id="SSF54637">
    <property type="entry name" value="Thioesterase/thiol ester dehydrase-isomerase"/>
    <property type="match status" value="2"/>
</dbReference>
<dbReference type="EMBL" id="CP124545">
    <property type="protein sequence ID" value="WMN01731.1"/>
    <property type="molecule type" value="Genomic_DNA"/>
</dbReference>
<evidence type="ECO:0000259" key="2">
    <source>
        <dbReference type="Pfam" id="PF03061"/>
    </source>
</evidence>
<organism evidence="3 4">
    <name type="scientific">Rhodococcus erythropolis</name>
    <name type="common">Arthrobacter picolinophilus</name>
    <dbReference type="NCBI Taxonomy" id="1833"/>
    <lineage>
        <taxon>Bacteria</taxon>
        <taxon>Bacillati</taxon>
        <taxon>Actinomycetota</taxon>
        <taxon>Actinomycetes</taxon>
        <taxon>Mycobacteriales</taxon>
        <taxon>Nocardiaceae</taxon>
        <taxon>Rhodococcus</taxon>
        <taxon>Rhodococcus erythropolis group</taxon>
    </lineage>
</organism>
<evidence type="ECO:0000313" key="3">
    <source>
        <dbReference type="EMBL" id="WMN01731.1"/>
    </source>
</evidence>
<protein>
    <submittedName>
        <fullName evidence="3">Hotdog fold thioesterase</fullName>
    </submittedName>
</protein>
<dbReference type="InterPro" id="IPR029069">
    <property type="entry name" value="HotDog_dom_sf"/>
</dbReference>
<keyword evidence="1" id="KW-0378">Hydrolase</keyword>
<dbReference type="NCBIfam" id="TIGR00369">
    <property type="entry name" value="unchar_dom_1"/>
    <property type="match status" value="1"/>
</dbReference>
<sequence>MSIEAQTAFPPYIELGPERLFHLGPVVGDALRAAGSMKTGPWSTDMHSRPAVGSLGVLVDDVLGFSIAAATPLGKATVTTHIHLDAIRPGPIDGSDITAEITSVEFDGSGGFVSGRVVDGSGRVVALATLRGKFVPAVPDRDSTFELGPRTVASLAEHSRMWSSPNALEARMVRTEDGVDLQFNVSESLVNVRGSQHGGITFCAAELAGRGALGRHSGADEFTTVAVDIAYLRPAVMGSALVFRARRIHAGREVGLVRVEGFVDEKKPIAVATVMCQRVS</sequence>
<dbReference type="InterPro" id="IPR003736">
    <property type="entry name" value="PAAI_dom"/>
</dbReference>